<evidence type="ECO:0000256" key="3">
    <source>
        <dbReference type="ARBA" id="ARBA00023163"/>
    </source>
</evidence>
<name>A0A2W1LAT6_9BACL</name>
<keyword evidence="7" id="KW-1185">Reference proteome</keyword>
<dbReference type="Proteomes" id="UP000249522">
    <property type="component" value="Unassembled WGS sequence"/>
</dbReference>
<dbReference type="Gene3D" id="1.10.357.10">
    <property type="entry name" value="Tetracycline Repressor, domain 2"/>
    <property type="match status" value="1"/>
</dbReference>
<evidence type="ECO:0000313" key="7">
    <source>
        <dbReference type="Proteomes" id="UP000249522"/>
    </source>
</evidence>
<evidence type="ECO:0000256" key="1">
    <source>
        <dbReference type="ARBA" id="ARBA00023015"/>
    </source>
</evidence>
<feature type="DNA-binding region" description="H-T-H motif" evidence="4">
    <location>
        <begin position="29"/>
        <end position="48"/>
    </location>
</feature>
<gene>
    <name evidence="6" type="ORF">DNH61_11870</name>
</gene>
<keyword evidence="2 4" id="KW-0238">DNA-binding</keyword>
<dbReference type="PRINTS" id="PR00455">
    <property type="entry name" value="HTHTETR"/>
</dbReference>
<feature type="domain" description="HTH tetR-type" evidence="5">
    <location>
        <begin position="6"/>
        <end position="66"/>
    </location>
</feature>
<sequence length="193" mass="21138">MPPKPKVTRELVLEAALELVREEGMNAVNARNVAKKLGTSTQPIFSHFPSMEELKEAICVYAEHLYNTAMLEAMKSGSNGFLAMGLAYIRFARTEKRLFHLLFMSGRLQQEKVSDIAGANEGDEQVIAMIGSMTGLSVGQARKLYAGIWFTTHGIASLLATNGSSMDDEEAQAVLGRVFKGLLITLKKEGEEL</sequence>
<evidence type="ECO:0000259" key="5">
    <source>
        <dbReference type="PROSITE" id="PS50977"/>
    </source>
</evidence>
<accession>A0A2W1LAT6</accession>
<dbReference type="InterPro" id="IPR001647">
    <property type="entry name" value="HTH_TetR"/>
</dbReference>
<dbReference type="EMBL" id="QKRB01000044">
    <property type="protein sequence ID" value="PZD95250.1"/>
    <property type="molecule type" value="Genomic_DNA"/>
</dbReference>
<dbReference type="SUPFAM" id="SSF48498">
    <property type="entry name" value="Tetracyclin repressor-like, C-terminal domain"/>
    <property type="match status" value="1"/>
</dbReference>
<dbReference type="Pfam" id="PF00440">
    <property type="entry name" value="TetR_N"/>
    <property type="match status" value="1"/>
</dbReference>
<evidence type="ECO:0000256" key="4">
    <source>
        <dbReference type="PROSITE-ProRule" id="PRU00335"/>
    </source>
</evidence>
<evidence type="ECO:0000313" key="6">
    <source>
        <dbReference type="EMBL" id="PZD95250.1"/>
    </source>
</evidence>
<dbReference type="AlphaFoldDB" id="A0A2W1LAT6"/>
<dbReference type="RefSeq" id="WP_111146879.1">
    <property type="nucleotide sequence ID" value="NZ_QKRB01000044.1"/>
</dbReference>
<proteinExistence type="predicted"/>
<organism evidence="6 7">
    <name type="scientific">Paenibacillus sambharensis</name>
    <dbReference type="NCBI Taxonomy" id="1803190"/>
    <lineage>
        <taxon>Bacteria</taxon>
        <taxon>Bacillati</taxon>
        <taxon>Bacillota</taxon>
        <taxon>Bacilli</taxon>
        <taxon>Bacillales</taxon>
        <taxon>Paenibacillaceae</taxon>
        <taxon>Paenibacillus</taxon>
    </lineage>
</organism>
<comment type="caution">
    <text evidence="6">The sequence shown here is derived from an EMBL/GenBank/DDBJ whole genome shotgun (WGS) entry which is preliminary data.</text>
</comment>
<reference evidence="6 7" key="1">
    <citation type="submission" date="2018-06" db="EMBL/GenBank/DDBJ databases">
        <title>Paenibacillus imtechensis sp. nov.</title>
        <authorList>
            <person name="Pinnaka A.K."/>
            <person name="Singh H."/>
            <person name="Kaur M."/>
        </authorList>
    </citation>
    <scope>NUCLEOTIDE SEQUENCE [LARGE SCALE GENOMIC DNA]</scope>
    <source>
        <strain evidence="6 7">SMB1</strain>
    </source>
</reference>
<evidence type="ECO:0000256" key="2">
    <source>
        <dbReference type="ARBA" id="ARBA00023125"/>
    </source>
</evidence>
<protein>
    <recommendedName>
        <fullName evidence="5">HTH tetR-type domain-containing protein</fullName>
    </recommendedName>
</protein>
<keyword evidence="1" id="KW-0805">Transcription regulation</keyword>
<dbReference type="Pfam" id="PF13305">
    <property type="entry name" value="TetR_C_33"/>
    <property type="match status" value="1"/>
</dbReference>
<keyword evidence="3" id="KW-0804">Transcription</keyword>
<dbReference type="SUPFAM" id="SSF46689">
    <property type="entry name" value="Homeodomain-like"/>
    <property type="match status" value="1"/>
</dbReference>
<dbReference type="InterPro" id="IPR025996">
    <property type="entry name" value="MT1864/Rv1816-like_C"/>
</dbReference>
<dbReference type="PROSITE" id="PS50977">
    <property type="entry name" value="HTH_TETR_2"/>
    <property type="match status" value="1"/>
</dbReference>
<dbReference type="GO" id="GO:0003677">
    <property type="term" value="F:DNA binding"/>
    <property type="evidence" value="ECO:0007669"/>
    <property type="project" value="UniProtKB-UniRule"/>
</dbReference>
<dbReference type="InterPro" id="IPR036271">
    <property type="entry name" value="Tet_transcr_reg_TetR-rel_C_sf"/>
</dbReference>
<dbReference type="InterPro" id="IPR009057">
    <property type="entry name" value="Homeodomain-like_sf"/>
</dbReference>
<dbReference type="OrthoDB" id="66596at2"/>